<dbReference type="InterPro" id="IPR029052">
    <property type="entry name" value="Metallo-depent_PP-like"/>
</dbReference>
<dbReference type="EMBL" id="BK059091">
    <property type="protein sequence ID" value="DAE28877.1"/>
    <property type="molecule type" value="Genomic_DNA"/>
</dbReference>
<accession>A0A8S5RCT6</accession>
<dbReference type="Pfam" id="PF00149">
    <property type="entry name" value="Metallophos"/>
    <property type="match status" value="1"/>
</dbReference>
<feature type="domain" description="Calcineurin-like phosphoesterase" evidence="1">
    <location>
        <begin position="42"/>
        <end position="234"/>
    </location>
</feature>
<name>A0A8S5RCT6_9VIRU</name>
<dbReference type="SUPFAM" id="SSF56300">
    <property type="entry name" value="Metallo-dependent phosphatases"/>
    <property type="match status" value="1"/>
</dbReference>
<organism evidence="2">
    <name type="scientific">virus sp. ctmTa7</name>
    <dbReference type="NCBI Taxonomy" id="2828255"/>
    <lineage>
        <taxon>Viruses</taxon>
    </lineage>
</organism>
<protein>
    <submittedName>
        <fullName evidence="2">Metallophosphoesterase-BIOLOGY, MIDWEST CENTER FOR STRUCTURAL.95A</fullName>
    </submittedName>
</protein>
<dbReference type="GO" id="GO:0016787">
    <property type="term" value="F:hydrolase activity"/>
    <property type="evidence" value="ECO:0007669"/>
    <property type="project" value="InterPro"/>
</dbReference>
<dbReference type="Gene3D" id="3.60.21.10">
    <property type="match status" value="1"/>
</dbReference>
<proteinExistence type="predicted"/>
<sequence length="294" mass="34089">MDWVEIRDMLGLNITPDQLRKQAVGYEEYDNYINGFDGVTTTILSISDLHVPFAKPLDVFEKYSGKIDVLQLNGDLVDCMSLSKFSKLYRVSPLEEMIQARQYIIDLIEMIKPKEVLVNHGNHELRLGAYLAKNLDNELQELMPETALDYIFTDGFTHYDRKTRAKIKYASLCDVFEDIDITYTGTWYSQYKDILFCHPKAFASSPLKTAEKALYWFRNEGFNFKSLIMSHTHRVGSYKIGNTMIYEQGCCCETNKMRYNEGQLINSQKEGYMIICLDKDGHLIENKTHIKTLN</sequence>
<evidence type="ECO:0000259" key="1">
    <source>
        <dbReference type="Pfam" id="PF00149"/>
    </source>
</evidence>
<dbReference type="InterPro" id="IPR004843">
    <property type="entry name" value="Calcineurin-like_PHP"/>
</dbReference>
<reference evidence="2" key="1">
    <citation type="journal article" date="2021" name="Proc. Natl. Acad. Sci. U.S.A.">
        <title>A Catalog of Tens of Thousands of Viruses from Human Metagenomes Reveals Hidden Associations with Chronic Diseases.</title>
        <authorList>
            <person name="Tisza M.J."/>
            <person name="Buck C.B."/>
        </authorList>
    </citation>
    <scope>NUCLEOTIDE SEQUENCE</scope>
    <source>
        <strain evidence="2">CtmTa7</strain>
    </source>
</reference>
<evidence type="ECO:0000313" key="2">
    <source>
        <dbReference type="EMBL" id="DAE28877.1"/>
    </source>
</evidence>